<dbReference type="InterPro" id="IPR029063">
    <property type="entry name" value="SAM-dependent_MTases_sf"/>
</dbReference>
<keyword evidence="3" id="KW-0489">Methyltransferase</keyword>
<feature type="domain" description="Methyltransferase type 12" evidence="2">
    <location>
        <begin position="3"/>
        <end position="75"/>
    </location>
</feature>
<dbReference type="GO" id="GO:0008168">
    <property type="term" value="F:methyltransferase activity"/>
    <property type="evidence" value="ECO:0007669"/>
    <property type="project" value="UniProtKB-KW"/>
</dbReference>
<protein>
    <submittedName>
        <fullName evidence="3">SAM-dependent methyltransferase</fullName>
    </submittedName>
</protein>
<name>A0A853CTE0_9MICO</name>
<dbReference type="SUPFAM" id="SSF53335">
    <property type="entry name" value="S-adenosyl-L-methionine-dependent methyltransferases"/>
    <property type="match status" value="1"/>
</dbReference>
<dbReference type="EMBL" id="JACCFL010000001">
    <property type="protein sequence ID" value="NYJ22721.1"/>
    <property type="molecule type" value="Genomic_DNA"/>
</dbReference>
<accession>A0A853CTE0</accession>
<keyword evidence="3" id="KW-0808">Transferase</keyword>
<dbReference type="InterPro" id="IPR013217">
    <property type="entry name" value="Methyltransf_12"/>
</dbReference>
<keyword evidence="1" id="KW-1133">Transmembrane helix</keyword>
<evidence type="ECO:0000256" key="1">
    <source>
        <dbReference type="SAM" id="Phobius"/>
    </source>
</evidence>
<sequence>MGEVTGIEQDTGTAARARANLAHIDNADVREESFDLSPDEQPRYDLVSFVAVLHHLPLEPALRAARSVLRPGGCLVIVGLARETPADLPRSLASVFLNAAVGAVRHPRRAVAEPENMTAPTAEPLETFEQIEAVARDVLPGVKMRRRLFWRYTAVWVAPAAGFGATVG</sequence>
<dbReference type="AlphaFoldDB" id="A0A853CTE0"/>
<evidence type="ECO:0000313" key="4">
    <source>
        <dbReference type="Proteomes" id="UP000578352"/>
    </source>
</evidence>
<dbReference type="Pfam" id="PF08242">
    <property type="entry name" value="Methyltransf_12"/>
    <property type="match status" value="1"/>
</dbReference>
<organism evidence="3 4">
    <name type="scientific">Leifsonia shinshuensis</name>
    <dbReference type="NCBI Taxonomy" id="150026"/>
    <lineage>
        <taxon>Bacteria</taxon>
        <taxon>Bacillati</taxon>
        <taxon>Actinomycetota</taxon>
        <taxon>Actinomycetes</taxon>
        <taxon>Micrococcales</taxon>
        <taxon>Microbacteriaceae</taxon>
        <taxon>Leifsonia</taxon>
    </lineage>
</organism>
<gene>
    <name evidence="3" type="ORF">HNR13_001008</name>
</gene>
<dbReference type="CDD" id="cd02440">
    <property type="entry name" value="AdoMet_MTases"/>
    <property type="match status" value="1"/>
</dbReference>
<evidence type="ECO:0000259" key="2">
    <source>
        <dbReference type="Pfam" id="PF08242"/>
    </source>
</evidence>
<evidence type="ECO:0000313" key="3">
    <source>
        <dbReference type="EMBL" id="NYJ22721.1"/>
    </source>
</evidence>
<reference evidence="3 4" key="1">
    <citation type="submission" date="2020-07" db="EMBL/GenBank/DDBJ databases">
        <title>Sequencing the genomes of 1000 actinobacteria strains.</title>
        <authorList>
            <person name="Klenk H.-P."/>
        </authorList>
    </citation>
    <scope>NUCLEOTIDE SEQUENCE [LARGE SCALE GENOMIC DNA]</scope>
    <source>
        <strain evidence="3 4">DSM 15165</strain>
    </source>
</reference>
<feature type="transmembrane region" description="Helical" evidence="1">
    <location>
        <begin position="149"/>
        <end position="167"/>
    </location>
</feature>
<dbReference type="Proteomes" id="UP000578352">
    <property type="component" value="Unassembled WGS sequence"/>
</dbReference>
<keyword evidence="1" id="KW-0472">Membrane</keyword>
<dbReference type="Gene3D" id="3.40.50.150">
    <property type="entry name" value="Vaccinia Virus protein VP39"/>
    <property type="match status" value="1"/>
</dbReference>
<comment type="caution">
    <text evidence="3">The sequence shown here is derived from an EMBL/GenBank/DDBJ whole genome shotgun (WGS) entry which is preliminary data.</text>
</comment>
<dbReference type="GO" id="GO:0032259">
    <property type="term" value="P:methylation"/>
    <property type="evidence" value="ECO:0007669"/>
    <property type="project" value="UniProtKB-KW"/>
</dbReference>
<proteinExistence type="predicted"/>
<keyword evidence="1" id="KW-0812">Transmembrane</keyword>